<dbReference type="Gene3D" id="3.10.129.10">
    <property type="entry name" value="Hotdog Thioesterase"/>
    <property type="match status" value="1"/>
</dbReference>
<dbReference type="SUPFAM" id="SSF54637">
    <property type="entry name" value="Thioesterase/thiol ester dehydrase-isomerase"/>
    <property type="match status" value="1"/>
</dbReference>
<dbReference type="CDD" id="cd03443">
    <property type="entry name" value="PaaI_thioesterase"/>
    <property type="match status" value="1"/>
</dbReference>
<reference evidence="2" key="1">
    <citation type="journal article" date="2021" name="PeerJ">
        <title>Extensive microbial diversity within the chicken gut microbiome revealed by metagenomics and culture.</title>
        <authorList>
            <person name="Gilroy R."/>
            <person name="Ravi A."/>
            <person name="Getino M."/>
            <person name="Pursley I."/>
            <person name="Horton D.L."/>
            <person name="Alikhan N.F."/>
            <person name="Baker D."/>
            <person name="Gharbi K."/>
            <person name="Hall N."/>
            <person name="Watson M."/>
            <person name="Adriaenssens E.M."/>
            <person name="Foster-Nyarko E."/>
            <person name="Jarju S."/>
            <person name="Secka A."/>
            <person name="Antonio M."/>
            <person name="Oren A."/>
            <person name="Chaudhuri R.R."/>
            <person name="La Ragione R."/>
            <person name="Hildebrand F."/>
            <person name="Pallen M.J."/>
        </authorList>
    </citation>
    <scope>NUCLEOTIDE SEQUENCE</scope>
    <source>
        <strain evidence="2">MalCec1-1739</strain>
    </source>
</reference>
<dbReference type="GO" id="GO:0016790">
    <property type="term" value="F:thiolester hydrolase activity"/>
    <property type="evidence" value="ECO:0007669"/>
    <property type="project" value="UniProtKB-ARBA"/>
</dbReference>
<reference evidence="2" key="2">
    <citation type="submission" date="2021-04" db="EMBL/GenBank/DDBJ databases">
        <authorList>
            <person name="Gilroy R."/>
        </authorList>
    </citation>
    <scope>NUCLEOTIDE SEQUENCE</scope>
    <source>
        <strain evidence="2">MalCec1-1739</strain>
    </source>
</reference>
<name>A0A9D2UJR6_9BACT</name>
<comment type="caution">
    <text evidence="2">The sequence shown here is derived from an EMBL/GenBank/DDBJ whole genome shotgun (WGS) entry which is preliminary data.</text>
</comment>
<proteinExistence type="predicted"/>
<dbReference type="InterPro" id="IPR006683">
    <property type="entry name" value="Thioestr_dom"/>
</dbReference>
<gene>
    <name evidence="2" type="ORF">IAA93_08625</name>
</gene>
<dbReference type="PANTHER" id="PTHR47260:SF1">
    <property type="entry name" value="UPF0644 PROTEIN PB2B4.06"/>
    <property type="match status" value="1"/>
</dbReference>
<dbReference type="AlphaFoldDB" id="A0A9D2UJR6"/>
<feature type="domain" description="Thioesterase" evidence="1">
    <location>
        <begin position="52"/>
        <end position="128"/>
    </location>
</feature>
<sequence length="158" mass="18129">MKRIIDPYAGRPEHNCFGCSPRNPIGLHLEFFEDGEWLVARWHPSADYEGWHNVVHGGIQALLLDEICAWVVMRKLQTIGVTSRMETRYCAPATVDNDALTVKARVTRQVRNIVEIESSLYDDSGKLCTQAVCHYYTFPPERARAERDFTRCRAEGEE</sequence>
<dbReference type="Proteomes" id="UP000787625">
    <property type="component" value="Unassembled WGS sequence"/>
</dbReference>
<dbReference type="InterPro" id="IPR052061">
    <property type="entry name" value="PTE-AB_protein"/>
</dbReference>
<dbReference type="PANTHER" id="PTHR47260">
    <property type="entry name" value="UPF0644 PROTEIN PB2B4.06"/>
    <property type="match status" value="1"/>
</dbReference>
<protein>
    <submittedName>
        <fullName evidence="2">PaaI family thioesterase</fullName>
    </submittedName>
</protein>
<dbReference type="Pfam" id="PF03061">
    <property type="entry name" value="4HBT"/>
    <property type="match status" value="1"/>
</dbReference>
<evidence type="ECO:0000313" key="3">
    <source>
        <dbReference type="Proteomes" id="UP000787625"/>
    </source>
</evidence>
<accession>A0A9D2UJR6</accession>
<evidence type="ECO:0000313" key="2">
    <source>
        <dbReference type="EMBL" id="HJD53770.1"/>
    </source>
</evidence>
<evidence type="ECO:0000259" key="1">
    <source>
        <dbReference type="Pfam" id="PF03061"/>
    </source>
</evidence>
<organism evidence="2 3">
    <name type="scientific">Candidatus Avibacteroides avistercoris</name>
    <dbReference type="NCBI Taxonomy" id="2840690"/>
    <lineage>
        <taxon>Bacteria</taxon>
        <taxon>Pseudomonadati</taxon>
        <taxon>Bacteroidota</taxon>
        <taxon>Bacteroidia</taxon>
        <taxon>Bacteroidales</taxon>
        <taxon>Bacteroidaceae</taxon>
        <taxon>Bacteroidaceae incertae sedis</taxon>
        <taxon>Candidatus Avibacteroides</taxon>
    </lineage>
</organism>
<dbReference type="InterPro" id="IPR029069">
    <property type="entry name" value="HotDog_dom_sf"/>
</dbReference>
<dbReference type="EMBL" id="DWUP01000199">
    <property type="protein sequence ID" value="HJD53770.1"/>
    <property type="molecule type" value="Genomic_DNA"/>
</dbReference>